<sequence length="525" mass="59414">MACSQLLAFTLVCFVSVCQGVTIRQVDRDAKKPELSPEWVQNVSFLLPANGIPNHKKATAVVTFAGKKNPEYIDGAVMLGMSVQKYLPEYPMVALIIAGMKSKYRSLLKSAGWSTVMVPNWDKEYCGKECDLEFLGRWHDSFEKINAFRLPFARVLFMDSDTYIFGSHVQSLVTMPLADGHIAMAKDGCKEEYNSGVMLFSPGLAVFKQMLKMVTERKREQVLDQNLVNAAYRGKIVEVAREFNCVDTVGIQPGTTGKPCEHHCSKNAVIAHFTGHPKPTSPKRRLLELVRRPGAPALACMNTNFGSCGKWSEFYCDIRRYARNLSDELQQELKSTGLCCHPDRFSEKKGKKYDERNGETCLECPATLKLWSQHSPGEEKHWSANMRGNMQHIEGSYVKTNIPSLKFNGGRPIYVNQNVNPKDNITIYMYFIQANLVWVVGPDYTAKNGMGFAGMDAQCPRDAKYWSFHNGTGFERRHVDIRAGTNLNNPPKGTDHIVWNVTSHSWERERIVWEHENTTEDEKDD</sequence>
<evidence type="ECO:0000256" key="1">
    <source>
        <dbReference type="SAM" id="SignalP"/>
    </source>
</evidence>
<dbReference type="Pfam" id="PF01501">
    <property type="entry name" value="Glyco_transf_8"/>
    <property type="match status" value="1"/>
</dbReference>
<protein>
    <recommendedName>
        <fullName evidence="4">Nucleotide-diphospho-sugar transferase domain-containing protein</fullName>
    </recommendedName>
</protein>
<organism evidence="2 3">
    <name type="scientific">Prorocentrum cordatum</name>
    <dbReference type="NCBI Taxonomy" id="2364126"/>
    <lineage>
        <taxon>Eukaryota</taxon>
        <taxon>Sar</taxon>
        <taxon>Alveolata</taxon>
        <taxon>Dinophyceae</taxon>
        <taxon>Prorocentrales</taxon>
        <taxon>Prorocentraceae</taxon>
        <taxon>Prorocentrum</taxon>
    </lineage>
</organism>
<dbReference type="Gene3D" id="3.90.550.10">
    <property type="entry name" value="Spore Coat Polysaccharide Biosynthesis Protein SpsA, Chain A"/>
    <property type="match status" value="1"/>
</dbReference>
<keyword evidence="1" id="KW-0732">Signal</keyword>
<keyword evidence="3" id="KW-1185">Reference proteome</keyword>
<comment type="caution">
    <text evidence="2">The sequence shown here is derived from an EMBL/GenBank/DDBJ whole genome shotgun (WGS) entry which is preliminary data.</text>
</comment>
<evidence type="ECO:0000313" key="3">
    <source>
        <dbReference type="Proteomes" id="UP001189429"/>
    </source>
</evidence>
<dbReference type="Proteomes" id="UP001189429">
    <property type="component" value="Unassembled WGS sequence"/>
</dbReference>
<dbReference type="EMBL" id="CAUYUJ010018149">
    <property type="protein sequence ID" value="CAK0881080.1"/>
    <property type="molecule type" value="Genomic_DNA"/>
</dbReference>
<evidence type="ECO:0008006" key="4">
    <source>
        <dbReference type="Google" id="ProtNLM"/>
    </source>
</evidence>
<feature type="signal peptide" evidence="1">
    <location>
        <begin position="1"/>
        <end position="20"/>
    </location>
</feature>
<evidence type="ECO:0000313" key="2">
    <source>
        <dbReference type="EMBL" id="CAK0881080.1"/>
    </source>
</evidence>
<dbReference type="InterPro" id="IPR002495">
    <property type="entry name" value="Glyco_trans_8"/>
</dbReference>
<dbReference type="PANTHER" id="PTHR11183">
    <property type="entry name" value="GLYCOGENIN SUBFAMILY MEMBER"/>
    <property type="match status" value="1"/>
</dbReference>
<dbReference type="InterPro" id="IPR029044">
    <property type="entry name" value="Nucleotide-diphossugar_trans"/>
</dbReference>
<dbReference type="InterPro" id="IPR050587">
    <property type="entry name" value="GNT1/Glycosyltrans_8"/>
</dbReference>
<feature type="chain" id="PRO_5047435462" description="Nucleotide-diphospho-sugar transferase domain-containing protein" evidence="1">
    <location>
        <begin position="21"/>
        <end position="525"/>
    </location>
</feature>
<dbReference type="SUPFAM" id="SSF53448">
    <property type="entry name" value="Nucleotide-diphospho-sugar transferases"/>
    <property type="match status" value="1"/>
</dbReference>
<proteinExistence type="predicted"/>
<reference evidence="2" key="1">
    <citation type="submission" date="2023-10" db="EMBL/GenBank/DDBJ databases">
        <authorList>
            <person name="Chen Y."/>
            <person name="Shah S."/>
            <person name="Dougan E. K."/>
            <person name="Thang M."/>
            <person name="Chan C."/>
        </authorList>
    </citation>
    <scope>NUCLEOTIDE SEQUENCE [LARGE SCALE GENOMIC DNA]</scope>
</reference>
<gene>
    <name evidence="2" type="ORF">PCOR1329_LOCUS64024</name>
</gene>
<accession>A0ABN9W649</accession>
<name>A0ABN9W649_9DINO</name>